<name>A0A8C7F5H7_ONCKI</name>
<evidence type="ECO:0000313" key="5">
    <source>
        <dbReference type="Proteomes" id="UP000694557"/>
    </source>
</evidence>
<dbReference type="InterPro" id="IPR030609">
    <property type="entry name" value="KLHL33_BACK"/>
</dbReference>
<dbReference type="Pfam" id="PF07707">
    <property type="entry name" value="BACK"/>
    <property type="match status" value="1"/>
</dbReference>
<proteinExistence type="predicted"/>
<dbReference type="Gene3D" id="2.130.10.80">
    <property type="entry name" value="Galactose oxidase/kelch, beta-propeller"/>
    <property type="match status" value="1"/>
</dbReference>
<dbReference type="InterPro" id="IPR015915">
    <property type="entry name" value="Kelch-typ_b-propeller"/>
</dbReference>
<dbReference type="PANTHER" id="PTHR45632">
    <property type="entry name" value="LD33804P"/>
    <property type="match status" value="1"/>
</dbReference>
<dbReference type="InterPro" id="IPR056737">
    <property type="entry name" value="Beta-prop_ATRN-MKLN-like"/>
</dbReference>
<dbReference type="AlphaFoldDB" id="A0A8C7F5H7"/>
<dbReference type="GeneTree" id="ENSGT00940000164143"/>
<dbReference type="Pfam" id="PF24981">
    <property type="entry name" value="Beta-prop_ATRN-LZTR1"/>
    <property type="match status" value="1"/>
</dbReference>
<dbReference type="InterPro" id="IPR011705">
    <property type="entry name" value="BACK"/>
</dbReference>
<dbReference type="InterPro" id="IPR006652">
    <property type="entry name" value="Kelch_1"/>
</dbReference>
<keyword evidence="5" id="KW-1185">Reference proteome</keyword>
<reference evidence="4" key="2">
    <citation type="submission" date="2025-09" db="UniProtKB">
        <authorList>
            <consortium name="Ensembl"/>
        </authorList>
    </citation>
    <scope>IDENTIFICATION</scope>
</reference>
<dbReference type="SUPFAM" id="SSF117281">
    <property type="entry name" value="Kelch motif"/>
    <property type="match status" value="1"/>
</dbReference>
<evidence type="ECO:0000313" key="4">
    <source>
        <dbReference type="Ensembl" id="ENSOKIP00005015240.1"/>
    </source>
</evidence>
<dbReference type="PIRSF" id="PIRSF037037">
    <property type="entry name" value="Kelch-like_protein_gigaxonin"/>
    <property type="match status" value="1"/>
</dbReference>
<accession>A0A8C7F5H7</accession>
<evidence type="ECO:0000256" key="2">
    <source>
        <dbReference type="ARBA" id="ARBA00022737"/>
    </source>
</evidence>
<dbReference type="SMART" id="SM00875">
    <property type="entry name" value="BACK"/>
    <property type="match status" value="1"/>
</dbReference>
<feature type="domain" description="BACK" evidence="3">
    <location>
        <begin position="49"/>
        <end position="150"/>
    </location>
</feature>
<evidence type="ECO:0000259" key="3">
    <source>
        <dbReference type="SMART" id="SM00875"/>
    </source>
</evidence>
<dbReference type="Pfam" id="PF21536">
    <property type="entry name" value="BTB_KLHL33"/>
    <property type="match status" value="1"/>
</dbReference>
<keyword evidence="1" id="KW-0880">Kelch repeat</keyword>
<dbReference type="Proteomes" id="UP000694557">
    <property type="component" value="Unassembled WGS sequence"/>
</dbReference>
<protein>
    <recommendedName>
        <fullName evidence="3">BACK domain-containing protein</fullName>
    </recommendedName>
</protein>
<dbReference type="SMART" id="SM00612">
    <property type="entry name" value="Kelch"/>
    <property type="match status" value="4"/>
</dbReference>
<dbReference type="InterPro" id="IPR037293">
    <property type="entry name" value="Gal_Oxidase_central_sf"/>
</dbReference>
<sequence>MIGCSYSGSLPLSWGRVFEITCTALQLQFQPALSLCLNFLEQEIDAHSCLDVASFAEAYGMPELLEVANSFVLRHFQNVAATPKFQDLPAKKLIRYLKSDSLFLPSELVVFKAVVAWIEACPSKRLKLTKELMKKVHFPLMNVKEFNEVKTTKLWSERNTEGLYLTILEDFHSHHVAPRTLCRVYLPKDSLVLVGGDQISADFSRRSPSRELWFGNSLRNYTGIVKNVEWRLLGEMPKPPRLSHEVAVLTGKLYVVGGQSYEGTLEVFNSTYRYDPLQNLWERLADLHKTRCNFSMVVLDRMIYAIGGDIDPETNLDSVERYCPNTDTWRYFSRPLDMTLSCHAATMLDGKIFISGGLDCRHQCRVSMFLYHPERGTTYLAEMSQPRARHCMETLNGNIYVAGGVTVDENMTSIDQLACEFYDSVSDLWSALTPLAVPHVGAASVVLEGMLYVLGGYCQEDYRETRLVHRYDPTIQFWENMGEMPGPNTDIRAFPQKYATKHILNPCAAVNTEAC</sequence>
<dbReference type="Gene3D" id="1.25.40.420">
    <property type="match status" value="1"/>
</dbReference>
<evidence type="ECO:0000256" key="1">
    <source>
        <dbReference type="ARBA" id="ARBA00022441"/>
    </source>
</evidence>
<reference evidence="4" key="1">
    <citation type="submission" date="2025-08" db="UniProtKB">
        <authorList>
            <consortium name="Ensembl"/>
        </authorList>
    </citation>
    <scope>IDENTIFICATION</scope>
</reference>
<dbReference type="InterPro" id="IPR011333">
    <property type="entry name" value="SKP1/BTB/POZ_sf"/>
</dbReference>
<dbReference type="Ensembl" id="ENSOKIT00005016202.1">
    <property type="protein sequence ID" value="ENSOKIP00005015240.1"/>
    <property type="gene ID" value="ENSOKIG00005006821.1"/>
</dbReference>
<dbReference type="Gene3D" id="2.120.10.80">
    <property type="entry name" value="Kelch-type beta propeller"/>
    <property type="match status" value="1"/>
</dbReference>
<dbReference type="Gene3D" id="3.30.710.10">
    <property type="entry name" value="Potassium Channel Kv1.1, Chain A"/>
    <property type="match status" value="1"/>
</dbReference>
<dbReference type="CDD" id="cd18472">
    <property type="entry name" value="BACK_KLHL33"/>
    <property type="match status" value="1"/>
</dbReference>
<dbReference type="InterPro" id="IPR017096">
    <property type="entry name" value="BTB-kelch_protein"/>
</dbReference>
<dbReference type="FunFam" id="1.25.40.420:FF:000001">
    <property type="entry name" value="Kelch-like family member 12"/>
    <property type="match status" value="1"/>
</dbReference>
<keyword evidence="2" id="KW-0677">Repeat</keyword>
<organism evidence="4 5">
    <name type="scientific">Oncorhynchus kisutch</name>
    <name type="common">Coho salmon</name>
    <name type="synonym">Salmo kisutch</name>
    <dbReference type="NCBI Taxonomy" id="8019"/>
    <lineage>
        <taxon>Eukaryota</taxon>
        <taxon>Metazoa</taxon>
        <taxon>Chordata</taxon>
        <taxon>Craniata</taxon>
        <taxon>Vertebrata</taxon>
        <taxon>Euteleostomi</taxon>
        <taxon>Actinopterygii</taxon>
        <taxon>Neopterygii</taxon>
        <taxon>Teleostei</taxon>
        <taxon>Protacanthopterygii</taxon>
        <taxon>Salmoniformes</taxon>
        <taxon>Salmonidae</taxon>
        <taxon>Salmoninae</taxon>
        <taxon>Oncorhynchus</taxon>
    </lineage>
</organism>
<dbReference type="PANTHER" id="PTHR45632:SF14">
    <property type="entry name" value="KELCH-LIKE PROTEIN 33"/>
    <property type="match status" value="1"/>
</dbReference>